<dbReference type="InterPro" id="IPR050109">
    <property type="entry name" value="HTH-type_TetR-like_transc_reg"/>
</dbReference>
<evidence type="ECO:0000256" key="3">
    <source>
        <dbReference type="ARBA" id="ARBA00023163"/>
    </source>
</evidence>
<dbReference type="PROSITE" id="PS50977">
    <property type="entry name" value="HTH_TETR_2"/>
    <property type="match status" value="1"/>
</dbReference>
<dbReference type="InterPro" id="IPR001647">
    <property type="entry name" value="HTH_TetR"/>
</dbReference>
<dbReference type="PANTHER" id="PTHR30055:SF234">
    <property type="entry name" value="HTH-TYPE TRANSCRIPTIONAL REGULATOR BETI"/>
    <property type="match status" value="1"/>
</dbReference>
<dbReference type="Pfam" id="PF00440">
    <property type="entry name" value="TetR_N"/>
    <property type="match status" value="1"/>
</dbReference>
<dbReference type="InterPro" id="IPR009057">
    <property type="entry name" value="Homeodomain-like_sf"/>
</dbReference>
<dbReference type="PRINTS" id="PR00455">
    <property type="entry name" value="HTHTETR"/>
</dbReference>
<keyword evidence="3" id="KW-0804">Transcription</keyword>
<sequence length="203" mass="22135">MSSASSKSIYGDAEVRRRRTLDAAISLLDEGGYSALTIRAVAKRAGTSTGLIYQYFVDKQDIFAALLSESQLEMADFVNSLPREQGLSALLESMISEFARHWARVGRLTTTWRDIEGMAGSDRESMRELHASVAVYNSALIRALTESAAAEGSRLIDDPALIHLVLSGLKGLSDTIVINIAKEVTPEYFVSFSARALARSITE</sequence>
<evidence type="ECO:0000256" key="1">
    <source>
        <dbReference type="ARBA" id="ARBA00023015"/>
    </source>
</evidence>
<comment type="caution">
    <text evidence="6">The sequence shown here is derived from an EMBL/GenBank/DDBJ whole genome shotgun (WGS) entry which is preliminary data.</text>
</comment>
<proteinExistence type="predicted"/>
<name>A0A2A5JCL5_RHOSG</name>
<gene>
    <name evidence="6" type="ORF">CHR55_11020</name>
</gene>
<organism evidence="6 7">
    <name type="scientific">Rhodococcus qingshengii</name>
    <dbReference type="NCBI Taxonomy" id="334542"/>
    <lineage>
        <taxon>Bacteria</taxon>
        <taxon>Bacillati</taxon>
        <taxon>Actinomycetota</taxon>
        <taxon>Actinomycetes</taxon>
        <taxon>Mycobacteriales</taxon>
        <taxon>Nocardiaceae</taxon>
        <taxon>Rhodococcus</taxon>
        <taxon>Rhodococcus erythropolis group</taxon>
    </lineage>
</organism>
<evidence type="ECO:0000256" key="2">
    <source>
        <dbReference type="ARBA" id="ARBA00023125"/>
    </source>
</evidence>
<dbReference type="AlphaFoldDB" id="A0A2A5JCL5"/>
<dbReference type="GO" id="GO:0000976">
    <property type="term" value="F:transcription cis-regulatory region binding"/>
    <property type="evidence" value="ECO:0007669"/>
    <property type="project" value="TreeGrafter"/>
</dbReference>
<feature type="DNA-binding region" description="H-T-H motif" evidence="4">
    <location>
        <begin position="37"/>
        <end position="56"/>
    </location>
</feature>
<keyword evidence="1" id="KW-0805">Transcription regulation</keyword>
<dbReference type="GO" id="GO:0003700">
    <property type="term" value="F:DNA-binding transcription factor activity"/>
    <property type="evidence" value="ECO:0007669"/>
    <property type="project" value="TreeGrafter"/>
</dbReference>
<keyword evidence="2 4" id="KW-0238">DNA-binding</keyword>
<evidence type="ECO:0000313" key="7">
    <source>
        <dbReference type="Proteomes" id="UP000230886"/>
    </source>
</evidence>
<dbReference type="PANTHER" id="PTHR30055">
    <property type="entry name" value="HTH-TYPE TRANSCRIPTIONAL REGULATOR RUTR"/>
    <property type="match status" value="1"/>
</dbReference>
<accession>A0A2A5JCL5</accession>
<evidence type="ECO:0000259" key="5">
    <source>
        <dbReference type="PROSITE" id="PS50977"/>
    </source>
</evidence>
<evidence type="ECO:0000256" key="4">
    <source>
        <dbReference type="PROSITE-ProRule" id="PRU00335"/>
    </source>
</evidence>
<feature type="domain" description="HTH tetR-type" evidence="5">
    <location>
        <begin position="14"/>
        <end position="74"/>
    </location>
</feature>
<dbReference type="Gene3D" id="1.10.357.10">
    <property type="entry name" value="Tetracycline Repressor, domain 2"/>
    <property type="match status" value="1"/>
</dbReference>
<dbReference type="SUPFAM" id="SSF46689">
    <property type="entry name" value="Homeodomain-like"/>
    <property type="match status" value="1"/>
</dbReference>
<evidence type="ECO:0000313" key="6">
    <source>
        <dbReference type="EMBL" id="PCK27293.1"/>
    </source>
</evidence>
<protein>
    <submittedName>
        <fullName evidence="6">TetR/AcrR family transcriptional regulator</fullName>
    </submittedName>
</protein>
<dbReference type="RefSeq" id="WP_030535503.1">
    <property type="nucleotide sequence ID" value="NZ_CP092101.1"/>
</dbReference>
<reference evidence="6 7" key="1">
    <citation type="submission" date="2017-07" db="EMBL/GenBank/DDBJ databases">
        <title>Draft sequence of Rhodococcus enclensis 23b-28.</title>
        <authorList>
            <person name="Besaury L."/>
            <person name="Sancelme M."/>
            <person name="Amato P."/>
            <person name="Lallement A."/>
            <person name="Delort A.-M."/>
        </authorList>
    </citation>
    <scope>NUCLEOTIDE SEQUENCE [LARGE SCALE GENOMIC DNA]</scope>
    <source>
        <strain evidence="6 7">23b-28</strain>
    </source>
</reference>
<dbReference type="Proteomes" id="UP000230886">
    <property type="component" value="Unassembled WGS sequence"/>
</dbReference>
<dbReference type="EMBL" id="NOVD01000005">
    <property type="protein sequence ID" value="PCK27293.1"/>
    <property type="molecule type" value="Genomic_DNA"/>
</dbReference>